<accession>A0ABV6S0T5</accession>
<reference evidence="2 3" key="1">
    <citation type="submission" date="2024-09" db="EMBL/GenBank/DDBJ databases">
        <authorList>
            <person name="Sun Q."/>
            <person name="Mori K."/>
        </authorList>
    </citation>
    <scope>NUCLEOTIDE SEQUENCE [LARGE SCALE GENOMIC DNA]</scope>
    <source>
        <strain evidence="2 3">KCTC 23076</strain>
    </source>
</reference>
<comment type="caution">
    <text evidence="2">The sequence shown here is derived from an EMBL/GenBank/DDBJ whole genome shotgun (WGS) entry which is preliminary data.</text>
</comment>
<dbReference type="Proteomes" id="UP001589896">
    <property type="component" value="Unassembled WGS sequence"/>
</dbReference>
<gene>
    <name evidence="2" type="ORF">ACFFGH_33895</name>
</gene>
<evidence type="ECO:0000313" key="2">
    <source>
        <dbReference type="EMBL" id="MFC0682852.1"/>
    </source>
</evidence>
<feature type="chain" id="PRO_5046123215" evidence="1">
    <location>
        <begin position="18"/>
        <end position="151"/>
    </location>
</feature>
<keyword evidence="3" id="KW-1185">Reference proteome</keyword>
<sequence length="151" mass="16904">MKRLLVLLALSAPAVVAAGTQDTWISPFALNMNTAKVVETIPRERFFEVAVSKLELAQERLESKPTIEQKWYDAEAFGQPAFSCTDARRPYLVRAVYQNGRTGGYRLQRVENTLWVAHNSLGKPTGQHRSALLVCLDFQPERVFVSTHGAS</sequence>
<protein>
    <submittedName>
        <fullName evidence="2">Uncharacterized protein</fullName>
    </submittedName>
</protein>
<organism evidence="2 3">
    <name type="scientific">Lysobacter korlensis</name>
    <dbReference type="NCBI Taxonomy" id="553636"/>
    <lineage>
        <taxon>Bacteria</taxon>
        <taxon>Pseudomonadati</taxon>
        <taxon>Pseudomonadota</taxon>
        <taxon>Gammaproteobacteria</taxon>
        <taxon>Lysobacterales</taxon>
        <taxon>Lysobacteraceae</taxon>
        <taxon>Lysobacter</taxon>
    </lineage>
</organism>
<name>A0ABV6S0T5_9GAMM</name>
<dbReference type="EMBL" id="JBHLTG010000020">
    <property type="protein sequence ID" value="MFC0682852.1"/>
    <property type="molecule type" value="Genomic_DNA"/>
</dbReference>
<evidence type="ECO:0000256" key="1">
    <source>
        <dbReference type="SAM" id="SignalP"/>
    </source>
</evidence>
<dbReference type="RefSeq" id="WP_386677270.1">
    <property type="nucleotide sequence ID" value="NZ_JBHLTG010000020.1"/>
</dbReference>
<evidence type="ECO:0000313" key="3">
    <source>
        <dbReference type="Proteomes" id="UP001589896"/>
    </source>
</evidence>
<keyword evidence="1" id="KW-0732">Signal</keyword>
<proteinExistence type="predicted"/>
<feature type="signal peptide" evidence="1">
    <location>
        <begin position="1"/>
        <end position="17"/>
    </location>
</feature>